<reference evidence="1 2" key="1">
    <citation type="journal article" date="2018" name="Genome Biol. Evol.">
        <title>Multiple Roots of Fruiting Body Formation in Amoebozoa.</title>
        <authorList>
            <person name="Hillmann F."/>
            <person name="Forbes G."/>
            <person name="Novohradska S."/>
            <person name="Ferling I."/>
            <person name="Riege K."/>
            <person name="Groth M."/>
            <person name="Westermann M."/>
            <person name="Marz M."/>
            <person name="Spaller T."/>
            <person name="Winckler T."/>
            <person name="Schaap P."/>
            <person name="Glockner G."/>
        </authorList>
    </citation>
    <scope>NUCLEOTIDE SEQUENCE [LARGE SCALE GENOMIC DNA]</scope>
    <source>
        <strain evidence="1 2">Jena</strain>
    </source>
</reference>
<organism evidence="1 2">
    <name type="scientific">Planoprotostelium fungivorum</name>
    <dbReference type="NCBI Taxonomy" id="1890364"/>
    <lineage>
        <taxon>Eukaryota</taxon>
        <taxon>Amoebozoa</taxon>
        <taxon>Evosea</taxon>
        <taxon>Variosea</taxon>
        <taxon>Cavosteliida</taxon>
        <taxon>Cavosteliaceae</taxon>
        <taxon>Planoprotostelium</taxon>
    </lineage>
</organism>
<proteinExistence type="predicted"/>
<accession>A0A2P6NGJ0</accession>
<protein>
    <submittedName>
        <fullName evidence="1">Uncharacterized protein</fullName>
    </submittedName>
</protein>
<sequence>MLLRMSGGGSPPDLQKLIDTLPKLKVLELDDLSEKLDALETLNPGIDIVYASASLFDDESDGDYKLWYLNSVPRTKSFMRG</sequence>
<keyword evidence="2" id="KW-1185">Reference proteome</keyword>
<dbReference type="Proteomes" id="UP000241769">
    <property type="component" value="Unassembled WGS sequence"/>
</dbReference>
<dbReference type="InParanoid" id="A0A2P6NGJ0"/>
<evidence type="ECO:0000313" key="1">
    <source>
        <dbReference type="EMBL" id="PRP83060.1"/>
    </source>
</evidence>
<gene>
    <name evidence="1" type="ORF">PROFUN_09656</name>
</gene>
<name>A0A2P6NGJ0_9EUKA</name>
<dbReference type="AlphaFoldDB" id="A0A2P6NGJ0"/>
<dbReference type="EMBL" id="MDYQ01000090">
    <property type="protein sequence ID" value="PRP83060.1"/>
    <property type="molecule type" value="Genomic_DNA"/>
</dbReference>
<evidence type="ECO:0000313" key="2">
    <source>
        <dbReference type="Proteomes" id="UP000241769"/>
    </source>
</evidence>
<comment type="caution">
    <text evidence="1">The sequence shown here is derived from an EMBL/GenBank/DDBJ whole genome shotgun (WGS) entry which is preliminary data.</text>
</comment>